<dbReference type="KEGG" id="cgob:115010087"/>
<dbReference type="InterPro" id="IPR026134">
    <property type="entry name" value="MDFI/MDFIC"/>
</dbReference>
<feature type="region of interest" description="Disordered" evidence="2">
    <location>
        <begin position="1"/>
        <end position="25"/>
    </location>
</feature>
<evidence type="ECO:0000256" key="1">
    <source>
        <dbReference type="ARBA" id="ARBA00025778"/>
    </source>
</evidence>
<evidence type="ECO:0000313" key="3">
    <source>
        <dbReference type="Proteomes" id="UP000504630"/>
    </source>
</evidence>
<evidence type="ECO:0000313" key="4">
    <source>
        <dbReference type="RefSeq" id="XP_029290356.1"/>
    </source>
</evidence>
<comment type="similarity">
    <text evidence="1">Belongs to the MDFI family.</text>
</comment>
<dbReference type="GeneID" id="115010087"/>
<dbReference type="RefSeq" id="XP_029290356.1">
    <property type="nucleotide sequence ID" value="XM_029434496.1"/>
</dbReference>
<dbReference type="PANTHER" id="PTHR15304">
    <property type="entry name" value="MYOD FAMILY INHIBITOR"/>
    <property type="match status" value="1"/>
</dbReference>
<dbReference type="Proteomes" id="UP000504630">
    <property type="component" value="Chromosome 6"/>
</dbReference>
<keyword evidence="3" id="KW-1185">Reference proteome</keyword>
<name>A0A6J2PYG7_COTGO</name>
<gene>
    <name evidence="4" type="primary">LOC115010087</name>
</gene>
<dbReference type="AlphaFoldDB" id="A0A6J2PYG7"/>
<feature type="compositionally biased region" description="Polar residues" evidence="2">
    <location>
        <begin position="14"/>
        <end position="25"/>
    </location>
</feature>
<feature type="compositionally biased region" description="Basic and acidic residues" evidence="2">
    <location>
        <begin position="1"/>
        <end position="11"/>
    </location>
</feature>
<dbReference type="Pfam" id="PF15316">
    <property type="entry name" value="MDFI"/>
    <property type="match status" value="1"/>
</dbReference>
<dbReference type="InParanoid" id="A0A6J2PYG7"/>
<organism evidence="3 4">
    <name type="scientific">Cottoperca gobio</name>
    <name type="common">Frogmouth</name>
    <name type="synonym">Aphritis gobio</name>
    <dbReference type="NCBI Taxonomy" id="56716"/>
    <lineage>
        <taxon>Eukaryota</taxon>
        <taxon>Metazoa</taxon>
        <taxon>Chordata</taxon>
        <taxon>Craniata</taxon>
        <taxon>Vertebrata</taxon>
        <taxon>Euteleostomi</taxon>
        <taxon>Actinopterygii</taxon>
        <taxon>Neopterygii</taxon>
        <taxon>Teleostei</taxon>
        <taxon>Neoteleostei</taxon>
        <taxon>Acanthomorphata</taxon>
        <taxon>Eupercaria</taxon>
        <taxon>Perciformes</taxon>
        <taxon>Notothenioidei</taxon>
        <taxon>Bovichtidae</taxon>
        <taxon>Cottoperca</taxon>
    </lineage>
</organism>
<accession>A0A6J2PYG7</accession>
<evidence type="ECO:0000256" key="2">
    <source>
        <dbReference type="SAM" id="MobiDB-lite"/>
    </source>
</evidence>
<reference evidence="4" key="1">
    <citation type="submission" date="2025-08" db="UniProtKB">
        <authorList>
            <consortium name="RefSeq"/>
        </authorList>
    </citation>
    <scope>IDENTIFICATION</scope>
</reference>
<dbReference type="GO" id="GO:0010468">
    <property type="term" value="P:regulation of gene expression"/>
    <property type="evidence" value="ECO:0007669"/>
    <property type="project" value="UniProtKB-ARBA"/>
</dbReference>
<protein>
    <submittedName>
        <fullName evidence="4">MyoD family inhibitor domain-containing protein-like</fullName>
    </submittedName>
</protein>
<proteinExistence type="inferred from homology"/>
<sequence>MLLKEHLHVDGTEEQSNTTEGSASLKSAQEILSARDPVSRGNTVPTDLISTQPLPAAAPPAEVSQEAAGFRKPQCDPPKPTCPRCGLTVPDHSLPTSPAGLSRLQGSCCSSVHGSSRRSRGSVQGSHRPTAPPADCCLHLLLACLSCQCSVLLLGLLEACSSCLHTLCSSCCNACARCCSAIQEVPLEELNCHAHCHSVMFESCCEPTECLEFCLECCEICHRS</sequence>
<dbReference type="OrthoDB" id="8958154at2759"/>